<keyword evidence="2" id="KW-1185">Reference proteome</keyword>
<evidence type="ECO:0000313" key="1">
    <source>
        <dbReference type="EMBL" id="QFZ30113.1"/>
    </source>
</evidence>
<name>A0ACD0WSJ9_CLALS</name>
<evidence type="ECO:0000313" key="2">
    <source>
        <dbReference type="Proteomes" id="UP000326582"/>
    </source>
</evidence>
<protein>
    <submittedName>
        <fullName evidence="1">Uncharacterized protein</fullName>
    </submittedName>
</protein>
<proteinExistence type="predicted"/>
<sequence length="98" mass="11489">MSNLYGHREEQNNQRFDQLAQTLHQFRTTVDNDIHGGIQQEMSTLDLLNDNFAQLWTKVKRSSGDLRTVMSRNASLTKIVFLILVFFFVIWTITKLRS</sequence>
<gene>
    <name evidence="1" type="ORF">EJF14_70182</name>
</gene>
<organism evidence="1 2">
    <name type="scientific">Clavispora lusitaniae</name>
    <name type="common">Candida lusitaniae</name>
    <dbReference type="NCBI Taxonomy" id="36911"/>
    <lineage>
        <taxon>Eukaryota</taxon>
        <taxon>Fungi</taxon>
        <taxon>Dikarya</taxon>
        <taxon>Ascomycota</taxon>
        <taxon>Saccharomycotina</taxon>
        <taxon>Pichiomycetes</taxon>
        <taxon>Metschnikowiaceae</taxon>
        <taxon>Clavispora</taxon>
    </lineage>
</organism>
<accession>A0ACD0WSJ9</accession>
<reference evidence="2" key="1">
    <citation type="journal article" date="2019" name="MBio">
        <title>Comparative genomics for the elucidation of multidrug resistance (MDR) in Candida lusitaniae.</title>
        <authorList>
            <person name="Kannan A."/>
            <person name="Asner S.A."/>
            <person name="Trachsel E."/>
            <person name="Kelly S."/>
            <person name="Parker J."/>
            <person name="Sanglard D."/>
        </authorList>
    </citation>
    <scope>NUCLEOTIDE SEQUENCE [LARGE SCALE GENOMIC DNA]</scope>
    <source>
        <strain evidence="2">P1</strain>
    </source>
</reference>
<dbReference type="Proteomes" id="UP000326582">
    <property type="component" value="Chromosome 7"/>
</dbReference>
<dbReference type="EMBL" id="CP038490">
    <property type="protein sequence ID" value="QFZ30113.1"/>
    <property type="molecule type" value="Genomic_DNA"/>
</dbReference>